<organism evidence="2 3">
    <name type="scientific">Effrenium voratum</name>
    <dbReference type="NCBI Taxonomy" id="2562239"/>
    <lineage>
        <taxon>Eukaryota</taxon>
        <taxon>Sar</taxon>
        <taxon>Alveolata</taxon>
        <taxon>Dinophyceae</taxon>
        <taxon>Suessiales</taxon>
        <taxon>Symbiodiniaceae</taxon>
        <taxon>Effrenium</taxon>
    </lineage>
</organism>
<protein>
    <submittedName>
        <fullName evidence="2">Uncharacterized protein</fullName>
    </submittedName>
</protein>
<gene>
    <name evidence="2" type="ORF">EVOR1521_LOCUS22380</name>
</gene>
<dbReference type="EMBL" id="CAUJNA010003306">
    <property type="protein sequence ID" value="CAJ1398643.1"/>
    <property type="molecule type" value="Genomic_DNA"/>
</dbReference>
<keyword evidence="3" id="KW-1185">Reference proteome</keyword>
<reference evidence="2" key="1">
    <citation type="submission" date="2023-08" db="EMBL/GenBank/DDBJ databases">
        <authorList>
            <person name="Chen Y."/>
            <person name="Shah S."/>
            <person name="Dougan E. K."/>
            <person name="Thang M."/>
            <person name="Chan C."/>
        </authorList>
    </citation>
    <scope>NUCLEOTIDE SEQUENCE</scope>
</reference>
<evidence type="ECO:0000313" key="2">
    <source>
        <dbReference type="EMBL" id="CAJ1398643.1"/>
    </source>
</evidence>
<dbReference type="AlphaFoldDB" id="A0AA36J2Y7"/>
<dbReference type="Proteomes" id="UP001178507">
    <property type="component" value="Unassembled WGS sequence"/>
</dbReference>
<comment type="caution">
    <text evidence="2">The sequence shown here is derived from an EMBL/GenBank/DDBJ whole genome shotgun (WGS) entry which is preliminary data.</text>
</comment>
<proteinExistence type="predicted"/>
<name>A0AA36J2Y7_9DINO</name>
<accession>A0AA36J2Y7</accession>
<feature type="region of interest" description="Disordered" evidence="1">
    <location>
        <begin position="59"/>
        <end position="81"/>
    </location>
</feature>
<sequence>MPMTSRSLGNDVRQREDLASCGLAQREQAIAESVWRSQEKDLERRVALLEALLRRSSGLDRPKVQPSQRGEPFSSGYEGPFVMRGQAPEDGIYFSRAPVEATASTSERPMSRLLAGDFESVTKYFGF</sequence>
<evidence type="ECO:0000313" key="3">
    <source>
        <dbReference type="Proteomes" id="UP001178507"/>
    </source>
</evidence>
<evidence type="ECO:0000256" key="1">
    <source>
        <dbReference type="SAM" id="MobiDB-lite"/>
    </source>
</evidence>